<feature type="region of interest" description="Disordered" evidence="1">
    <location>
        <begin position="72"/>
        <end position="97"/>
    </location>
</feature>
<proteinExistence type="predicted"/>
<keyword evidence="4" id="KW-1185">Reference proteome</keyword>
<dbReference type="Proteomes" id="UP000436088">
    <property type="component" value="Unassembled WGS sequence"/>
</dbReference>
<sequence length="97" mass="10598">MSRLSGRSVMHNFGVTMMVIMTLMIPLIATDESMSSPASHLLQIENKKQVGAGVEDYEKVHRFADDYGVWDPTPISGGENGSPIPHAQLQNISPPCM</sequence>
<organism evidence="3 4">
    <name type="scientific">Hibiscus syriacus</name>
    <name type="common">Rose of Sharon</name>
    <dbReference type="NCBI Taxonomy" id="106335"/>
    <lineage>
        <taxon>Eukaryota</taxon>
        <taxon>Viridiplantae</taxon>
        <taxon>Streptophyta</taxon>
        <taxon>Embryophyta</taxon>
        <taxon>Tracheophyta</taxon>
        <taxon>Spermatophyta</taxon>
        <taxon>Magnoliopsida</taxon>
        <taxon>eudicotyledons</taxon>
        <taxon>Gunneridae</taxon>
        <taxon>Pentapetalae</taxon>
        <taxon>rosids</taxon>
        <taxon>malvids</taxon>
        <taxon>Malvales</taxon>
        <taxon>Malvaceae</taxon>
        <taxon>Malvoideae</taxon>
        <taxon>Hibiscus</taxon>
    </lineage>
</organism>
<feature type="transmembrane region" description="Helical" evidence="2">
    <location>
        <begin position="12"/>
        <end position="29"/>
    </location>
</feature>
<evidence type="ECO:0000313" key="3">
    <source>
        <dbReference type="EMBL" id="KAE8729253.1"/>
    </source>
</evidence>
<keyword evidence="2" id="KW-0812">Transmembrane</keyword>
<evidence type="ECO:0000313" key="4">
    <source>
        <dbReference type="Proteomes" id="UP000436088"/>
    </source>
</evidence>
<keyword evidence="2" id="KW-1133">Transmembrane helix</keyword>
<dbReference type="AlphaFoldDB" id="A0A6A3CJC4"/>
<dbReference type="EMBL" id="VEPZ02000231">
    <property type="protein sequence ID" value="KAE8729253.1"/>
    <property type="molecule type" value="Genomic_DNA"/>
</dbReference>
<accession>A0A6A3CJC4</accession>
<evidence type="ECO:0000256" key="1">
    <source>
        <dbReference type="SAM" id="MobiDB-lite"/>
    </source>
</evidence>
<keyword evidence="2" id="KW-0472">Membrane</keyword>
<name>A0A6A3CJC4_HIBSY</name>
<evidence type="ECO:0000256" key="2">
    <source>
        <dbReference type="SAM" id="Phobius"/>
    </source>
</evidence>
<gene>
    <name evidence="3" type="ORF">F3Y22_tig00003725pilonHSYRG00249</name>
</gene>
<feature type="compositionally biased region" description="Polar residues" evidence="1">
    <location>
        <begin position="88"/>
        <end position="97"/>
    </location>
</feature>
<comment type="caution">
    <text evidence="3">The sequence shown here is derived from an EMBL/GenBank/DDBJ whole genome shotgun (WGS) entry which is preliminary data.</text>
</comment>
<protein>
    <submittedName>
        <fullName evidence="3">Uncharacterized protein</fullName>
    </submittedName>
</protein>
<reference evidence="3" key="1">
    <citation type="submission" date="2019-09" db="EMBL/GenBank/DDBJ databases">
        <title>Draft genome information of white flower Hibiscus syriacus.</title>
        <authorList>
            <person name="Kim Y.-M."/>
        </authorList>
    </citation>
    <scope>NUCLEOTIDE SEQUENCE [LARGE SCALE GENOMIC DNA]</scope>
    <source>
        <strain evidence="3">YM2019G1</strain>
    </source>
</reference>